<dbReference type="InParanoid" id="A0A2K1QRT4"/>
<protein>
    <submittedName>
        <fullName evidence="2">Uncharacterized protein</fullName>
    </submittedName>
</protein>
<sequence>MKVAYILTTALGLIGSGLACEQPGTPCDKRLVGARACQCNAGILLECINLGTEANKNKRWQKLKDCPDGSAIKCANGKCQ</sequence>
<keyword evidence="3" id="KW-1185">Reference proteome</keyword>
<keyword evidence="1" id="KW-0732">Signal</keyword>
<comment type="caution">
    <text evidence="2">The sequence shown here is derived from an EMBL/GenBank/DDBJ whole genome shotgun (WGS) entry which is preliminary data.</text>
</comment>
<proteinExistence type="predicted"/>
<dbReference type="OrthoDB" id="3701524at2759"/>
<name>A0A2K1QRT4_9PEZI</name>
<evidence type="ECO:0000256" key="1">
    <source>
        <dbReference type="SAM" id="SignalP"/>
    </source>
</evidence>
<dbReference type="EMBL" id="NKHZ01000049">
    <property type="protein sequence ID" value="PNS17797.1"/>
    <property type="molecule type" value="Genomic_DNA"/>
</dbReference>
<feature type="chain" id="PRO_5014413520" evidence="1">
    <location>
        <begin position="20"/>
        <end position="80"/>
    </location>
</feature>
<evidence type="ECO:0000313" key="2">
    <source>
        <dbReference type="EMBL" id="PNS17797.1"/>
    </source>
</evidence>
<dbReference type="AlphaFoldDB" id="A0A2K1QRT4"/>
<dbReference type="PROSITE" id="PS51257">
    <property type="entry name" value="PROKAR_LIPOPROTEIN"/>
    <property type="match status" value="1"/>
</dbReference>
<reference evidence="2 3" key="1">
    <citation type="submission" date="2017-06" db="EMBL/GenBank/DDBJ databases">
        <title>Draft genome sequence of a variant of Elsinoe murrayae.</title>
        <authorList>
            <person name="Cheng Q."/>
        </authorList>
    </citation>
    <scope>NUCLEOTIDE SEQUENCE [LARGE SCALE GENOMIC DNA]</scope>
    <source>
        <strain evidence="2 3">CQ-2017a</strain>
    </source>
</reference>
<accession>A0A2K1QRT4</accession>
<organism evidence="2 3">
    <name type="scientific">Sphaceloma murrayae</name>
    <dbReference type="NCBI Taxonomy" id="2082308"/>
    <lineage>
        <taxon>Eukaryota</taxon>
        <taxon>Fungi</taxon>
        <taxon>Dikarya</taxon>
        <taxon>Ascomycota</taxon>
        <taxon>Pezizomycotina</taxon>
        <taxon>Dothideomycetes</taxon>
        <taxon>Dothideomycetidae</taxon>
        <taxon>Myriangiales</taxon>
        <taxon>Elsinoaceae</taxon>
        <taxon>Sphaceloma</taxon>
    </lineage>
</organism>
<dbReference type="Proteomes" id="UP000243797">
    <property type="component" value="Unassembled WGS sequence"/>
</dbReference>
<evidence type="ECO:0000313" key="3">
    <source>
        <dbReference type="Proteomes" id="UP000243797"/>
    </source>
</evidence>
<gene>
    <name evidence="2" type="ORF">CAC42_3192</name>
</gene>
<feature type="signal peptide" evidence="1">
    <location>
        <begin position="1"/>
        <end position="19"/>
    </location>
</feature>